<dbReference type="InterPro" id="IPR011646">
    <property type="entry name" value="KAP_P-loop"/>
</dbReference>
<reference evidence="2 3" key="1">
    <citation type="submission" date="2016-10" db="EMBL/GenBank/DDBJ databases">
        <authorList>
            <person name="de Groot N.N."/>
        </authorList>
    </citation>
    <scope>NUCLEOTIDE SEQUENCE [LARGE SCALE GENOMIC DNA]</scope>
    <source>
        <strain evidence="2 3">DSM 23048</strain>
    </source>
</reference>
<accession>A0A1H6YS26</accession>
<proteinExistence type="predicted"/>
<dbReference type="EMBL" id="FNYS01000042">
    <property type="protein sequence ID" value="SEJ43176.1"/>
    <property type="molecule type" value="Genomic_DNA"/>
</dbReference>
<organism evidence="2 3">
    <name type="scientific">Myroides marinus</name>
    <dbReference type="NCBI Taxonomy" id="703342"/>
    <lineage>
        <taxon>Bacteria</taxon>
        <taxon>Pseudomonadati</taxon>
        <taxon>Bacteroidota</taxon>
        <taxon>Flavobacteriia</taxon>
        <taxon>Flavobacteriales</taxon>
        <taxon>Flavobacteriaceae</taxon>
        <taxon>Myroides</taxon>
    </lineage>
</organism>
<dbReference type="InterPro" id="IPR052754">
    <property type="entry name" value="NTPase_KAP_P-loop"/>
</dbReference>
<protein>
    <submittedName>
        <fullName evidence="2">KAP family P-loop domain-containing protein</fullName>
    </submittedName>
</protein>
<dbReference type="PANTHER" id="PTHR22674">
    <property type="entry name" value="NTPASE, KAP FAMILY P-LOOP DOMAIN-CONTAINING 1"/>
    <property type="match status" value="1"/>
</dbReference>
<dbReference type="Pfam" id="PF07693">
    <property type="entry name" value="KAP_NTPase"/>
    <property type="match status" value="1"/>
</dbReference>
<evidence type="ECO:0000259" key="1">
    <source>
        <dbReference type="Pfam" id="PF07693"/>
    </source>
</evidence>
<dbReference type="GeneID" id="82258888"/>
<name>A0A1H6YS26_9FLAO</name>
<dbReference type="AlphaFoldDB" id="A0A1H6YS26"/>
<dbReference type="PANTHER" id="PTHR22674:SF6">
    <property type="entry name" value="NTPASE KAP FAMILY P-LOOP DOMAIN-CONTAINING PROTEIN 1"/>
    <property type="match status" value="1"/>
</dbReference>
<feature type="domain" description="KAP NTPase" evidence="1">
    <location>
        <begin position="64"/>
        <end position="271"/>
    </location>
</feature>
<dbReference type="Proteomes" id="UP000183077">
    <property type="component" value="Unassembled WGS sequence"/>
</dbReference>
<sequence>MRLMGLGFKKIAVPAATAYLTGGVSLIPYLLKEFSQLDATELSDKLQGEGAENFLNSIIRKNEDDEITMVREFREDFKKMLDKSNIKKLVVIIDDLDRCTPDRLIENLEAIKLFLNVDKTAFVIGADPRIVRHAIELRYKTDGIENSSDVESRNDRIVSDYLEKLIQVPYYLPKLTDNEVETYLSLLFCQKELGSNFNKVLEAFYSTRENNRYDVFGLGDIDSILKPEEKSKLTSSVSIIASLAPIITEGLKGNPRQIKRFLNTYSLRDRLVRVAKIYDFKMDVLAKLMVLEYSSQSLFRQIYEWQSTQKGESKEIMELESLASKNSIDIIKEKYSADWGTEKSVKWLNAEPKLTGIDLRDYYWITRDQLTTSISGSSLISPHIRSLVKKLIEPVSGSALTRTVSKEIKNKLNDDDYTTLMSLLEKELTKAPEKTEMHEAFIELMAENCPNVIDAYIRVIKKVDNNKIPFSLAQNFKLIESKNSGVKKLYNLFSKESSIYNNINADN</sequence>
<gene>
    <name evidence="2" type="ORF">SAMN04488018_1429</name>
</gene>
<dbReference type="RefSeq" id="WP_208597268.1">
    <property type="nucleotide sequence ID" value="NZ_FNYS01000042.1"/>
</dbReference>
<evidence type="ECO:0000313" key="2">
    <source>
        <dbReference type="EMBL" id="SEJ43176.1"/>
    </source>
</evidence>
<evidence type="ECO:0000313" key="3">
    <source>
        <dbReference type="Proteomes" id="UP000183077"/>
    </source>
</evidence>